<dbReference type="Gene3D" id="3.40.50.2000">
    <property type="entry name" value="Glycogen Phosphorylase B"/>
    <property type="match status" value="3"/>
</dbReference>
<organism evidence="3 4">
    <name type="scientific">Hypsibius exemplaris</name>
    <name type="common">Freshwater tardigrade</name>
    <dbReference type="NCBI Taxonomy" id="2072580"/>
    <lineage>
        <taxon>Eukaryota</taxon>
        <taxon>Metazoa</taxon>
        <taxon>Ecdysozoa</taxon>
        <taxon>Tardigrada</taxon>
        <taxon>Eutardigrada</taxon>
        <taxon>Parachela</taxon>
        <taxon>Hypsibioidea</taxon>
        <taxon>Hypsibiidae</taxon>
        <taxon>Hypsibius</taxon>
    </lineage>
</organism>
<keyword evidence="4" id="KW-1185">Reference proteome</keyword>
<dbReference type="AlphaFoldDB" id="A0A9X6NEK4"/>
<dbReference type="GO" id="GO:0035251">
    <property type="term" value="F:UDP-glucosyltransferase activity"/>
    <property type="evidence" value="ECO:0007669"/>
    <property type="project" value="TreeGrafter"/>
</dbReference>
<dbReference type="InterPro" id="IPR002213">
    <property type="entry name" value="UDP_glucos_trans"/>
</dbReference>
<comment type="caution">
    <text evidence="3">The sequence shown here is derived from an EMBL/GenBank/DDBJ whole genome shotgun (WGS) entry which is preliminary data.</text>
</comment>
<dbReference type="Proteomes" id="UP000192578">
    <property type="component" value="Unassembled WGS sequence"/>
</dbReference>
<dbReference type="SUPFAM" id="SSF53756">
    <property type="entry name" value="UDP-Glycosyltransferase/glycogen phosphorylase"/>
    <property type="match status" value="1"/>
</dbReference>
<sequence length="414" mass="45227">MSQSKSSRPVHILPAFGHITPLLELAKRLSITHRITFAVSEAKLADLRSRQLLSAEEEKSISLLSLADDLPPNFDQITDPVKIASGIAQMGPAQKELIQLMPIKNQPNGYRNLEPVDFVVSDLCMEVPIPVCKERGVPAFTFCCPGGWAVGNVLAVKEDTPASLKNWLVECSRPFNSPRDTHQFVRRLGTGSETSNCRCLPGGCGDPVYFVGPLFPELTATLEHSTLAQQVTSWLDRQSDRSVVYVSFGSQASLVPAQIAELAKALLALKKPFIWSLRSRSSSICQRSFATDWPSTRVFVSHCGWNSTLEGISAGVPIVAWPMFGDQHANAVMVAKIGCGFPMRDVSSLAPRIVPGEEIVAAVDITATAGWDGKADGDTTYCRKVRELSRQAKEAVSKNGKSTVDFERFRRSIN</sequence>
<gene>
    <name evidence="3" type="ORF">BV898_16301</name>
</gene>
<dbReference type="OrthoDB" id="5835829at2759"/>
<name>A0A9X6NEK4_HYPEX</name>
<protein>
    <submittedName>
        <fullName evidence="3">UDP-glycosyltransferase 71C2</fullName>
    </submittedName>
</protein>
<dbReference type="PANTHER" id="PTHR48047:SF107">
    <property type="entry name" value="UDP-GLYCOSYLTRANSFERASE 92A1-LIKE"/>
    <property type="match status" value="1"/>
</dbReference>
<dbReference type="EMBL" id="MTYJ01000241">
    <property type="protein sequence ID" value="OWA51839.1"/>
    <property type="molecule type" value="Genomic_DNA"/>
</dbReference>
<evidence type="ECO:0000313" key="4">
    <source>
        <dbReference type="Proteomes" id="UP000192578"/>
    </source>
</evidence>
<keyword evidence="2" id="KW-0808">Transferase</keyword>
<dbReference type="CDD" id="cd03784">
    <property type="entry name" value="GT1_Gtf-like"/>
    <property type="match status" value="1"/>
</dbReference>
<accession>A0A9X6NEK4</accession>
<dbReference type="Pfam" id="PF00201">
    <property type="entry name" value="UDPGT"/>
    <property type="match status" value="1"/>
</dbReference>
<dbReference type="PANTHER" id="PTHR48047">
    <property type="entry name" value="GLYCOSYLTRANSFERASE"/>
    <property type="match status" value="1"/>
</dbReference>
<evidence type="ECO:0000313" key="3">
    <source>
        <dbReference type="EMBL" id="OWA51839.1"/>
    </source>
</evidence>
<comment type="similarity">
    <text evidence="1">Belongs to the UDP-glycosyltransferase family.</text>
</comment>
<evidence type="ECO:0000256" key="2">
    <source>
        <dbReference type="ARBA" id="ARBA00022679"/>
    </source>
</evidence>
<evidence type="ECO:0000256" key="1">
    <source>
        <dbReference type="ARBA" id="ARBA00009995"/>
    </source>
</evidence>
<proteinExistence type="inferred from homology"/>
<reference evidence="4" key="1">
    <citation type="submission" date="2017-01" db="EMBL/GenBank/DDBJ databases">
        <title>Comparative genomics of anhydrobiosis in the tardigrade Hypsibius dujardini.</title>
        <authorList>
            <person name="Yoshida Y."/>
            <person name="Koutsovoulos G."/>
            <person name="Laetsch D."/>
            <person name="Stevens L."/>
            <person name="Kumar S."/>
            <person name="Horikawa D."/>
            <person name="Ishino K."/>
            <person name="Komine S."/>
            <person name="Tomita M."/>
            <person name="Blaxter M."/>
            <person name="Arakawa K."/>
        </authorList>
    </citation>
    <scope>NUCLEOTIDE SEQUENCE [LARGE SCALE GENOMIC DNA]</scope>
    <source>
        <strain evidence="4">Z151</strain>
    </source>
</reference>